<dbReference type="PANTHER" id="PTHR48027">
    <property type="entry name" value="HETEROGENEOUS NUCLEAR RIBONUCLEOPROTEIN 87F-RELATED"/>
    <property type="match status" value="1"/>
</dbReference>
<accession>A0A3P7YNB5</accession>
<dbReference type="SMART" id="SM00361">
    <property type="entry name" value="RRM_1"/>
    <property type="match status" value="2"/>
</dbReference>
<keyword evidence="5" id="KW-1185">Reference proteome</keyword>
<dbReference type="CDD" id="cd12353">
    <property type="entry name" value="RRM2_TIA1_like"/>
    <property type="match status" value="1"/>
</dbReference>
<dbReference type="OrthoDB" id="439808at2759"/>
<dbReference type="AlphaFoldDB" id="A0A3P7YNB5"/>
<dbReference type="Pfam" id="PF00076">
    <property type="entry name" value="RRM_1"/>
    <property type="match status" value="2"/>
</dbReference>
<dbReference type="InterPro" id="IPR052462">
    <property type="entry name" value="SLIRP/GR-RBP-like"/>
</dbReference>
<dbReference type="GO" id="GO:0003723">
    <property type="term" value="F:RNA binding"/>
    <property type="evidence" value="ECO:0007669"/>
    <property type="project" value="UniProtKB-UniRule"/>
</dbReference>
<feature type="domain" description="RRM" evidence="3">
    <location>
        <begin position="32"/>
        <end position="110"/>
    </location>
</feature>
<keyword evidence="1 2" id="KW-0694">RNA-binding</keyword>
<evidence type="ECO:0000313" key="6">
    <source>
        <dbReference type="WBParaSite" id="HPBE_0000591101-mRNA-1"/>
    </source>
</evidence>
<dbReference type="FunFam" id="3.30.70.330:FF:001013">
    <property type="entry name" value="TIA-1/TIAL RNA binding protein homolog"/>
    <property type="match status" value="1"/>
</dbReference>
<dbReference type="InterPro" id="IPR012677">
    <property type="entry name" value="Nucleotide-bd_a/b_plait_sf"/>
</dbReference>
<evidence type="ECO:0000256" key="2">
    <source>
        <dbReference type="PROSITE-ProRule" id="PRU00176"/>
    </source>
</evidence>
<proteinExistence type="predicted"/>
<dbReference type="SMART" id="SM00360">
    <property type="entry name" value="RRM"/>
    <property type="match status" value="2"/>
</dbReference>
<dbReference type="Gene3D" id="3.30.70.330">
    <property type="match status" value="2"/>
</dbReference>
<dbReference type="EMBL" id="UZAH01025562">
    <property type="protein sequence ID" value="VDO66233.1"/>
    <property type="molecule type" value="Genomic_DNA"/>
</dbReference>
<dbReference type="InterPro" id="IPR003954">
    <property type="entry name" value="RRM_euk-type"/>
</dbReference>
<evidence type="ECO:0000256" key="1">
    <source>
        <dbReference type="ARBA" id="ARBA00022884"/>
    </source>
</evidence>
<reference evidence="4 5" key="1">
    <citation type="submission" date="2018-11" db="EMBL/GenBank/DDBJ databases">
        <authorList>
            <consortium name="Pathogen Informatics"/>
        </authorList>
    </citation>
    <scope>NUCLEOTIDE SEQUENCE [LARGE SCALE GENOMIC DNA]</scope>
</reference>
<dbReference type="InterPro" id="IPR035979">
    <property type="entry name" value="RBD_domain_sf"/>
</dbReference>
<reference evidence="6" key="2">
    <citation type="submission" date="2019-09" db="UniProtKB">
        <authorList>
            <consortium name="WormBaseParasite"/>
        </authorList>
    </citation>
    <scope>IDENTIFICATION</scope>
</reference>
<protein>
    <submittedName>
        <fullName evidence="6">Nucleolysin TIA-1/TIAR</fullName>
    </submittedName>
</protein>
<dbReference type="WBParaSite" id="HPBE_0000591101-mRNA-1">
    <property type="protein sequence ID" value="HPBE_0000591101-mRNA-1"/>
    <property type="gene ID" value="HPBE_0000591101"/>
</dbReference>
<feature type="domain" description="RRM" evidence="3">
    <location>
        <begin position="128"/>
        <end position="207"/>
    </location>
</feature>
<evidence type="ECO:0000259" key="3">
    <source>
        <dbReference type="PROSITE" id="PS50102"/>
    </source>
</evidence>
<dbReference type="SUPFAM" id="SSF54928">
    <property type="entry name" value="RNA-binding domain, RBD"/>
    <property type="match status" value="2"/>
</dbReference>
<evidence type="ECO:0000313" key="4">
    <source>
        <dbReference type="EMBL" id="VDO66233.1"/>
    </source>
</evidence>
<name>A0A3P7YNB5_HELPZ</name>
<sequence length="304" mass="33571">MNRRMLLDKEMKVNWAVEPGQQQPKVDTSKHFHVFVGDLSPEVDNKALKEAFAPFGDVSDAKVIRDVTTLKSKGYGFVSYPKREEAERAIEQMNGQWLGRRTIRTNWATRKPGQGGGDQPASNEKTYDDIFNMTTPDNTSVYVGNVAEEDIREAFGRFGRILEVRIFKVQGYAFVKFDSKDCACRAILTMNGGDLGGNTIRCSWGKTSDVRFSLTAPVCSSFPRPSSFSLSFQSEKRQQGYSNYGQGAYGYGGQATGNSGYGAPAPAGGPGGAAVAAAAQAHQQYYNYYAQYYSNPQVMQQWAR</sequence>
<dbReference type="InterPro" id="IPR000504">
    <property type="entry name" value="RRM_dom"/>
</dbReference>
<dbReference type="PROSITE" id="PS50102">
    <property type="entry name" value="RRM"/>
    <property type="match status" value="2"/>
</dbReference>
<evidence type="ECO:0000313" key="5">
    <source>
        <dbReference type="Proteomes" id="UP000050761"/>
    </source>
</evidence>
<organism evidence="4">
    <name type="scientific">Heligmosomoides polygyrus</name>
    <name type="common">Parasitic roundworm</name>
    <dbReference type="NCBI Taxonomy" id="6339"/>
    <lineage>
        <taxon>Eukaryota</taxon>
        <taxon>Metazoa</taxon>
        <taxon>Ecdysozoa</taxon>
        <taxon>Nematoda</taxon>
        <taxon>Chromadorea</taxon>
        <taxon>Rhabditida</taxon>
        <taxon>Rhabditina</taxon>
        <taxon>Rhabditomorpha</taxon>
        <taxon>Strongyloidea</taxon>
        <taxon>Heligmosomidae</taxon>
        <taxon>Heligmosomoides</taxon>
    </lineage>
</organism>
<gene>
    <name evidence="4" type="ORF">HPBE_LOCUS5912</name>
</gene>
<dbReference type="Proteomes" id="UP000050761">
    <property type="component" value="Unassembled WGS sequence"/>
</dbReference>